<accession>A0ABS3FG66</accession>
<keyword evidence="2" id="KW-1185">Reference proteome</keyword>
<gene>
    <name evidence="1" type="ORF">J0654_09945</name>
</gene>
<name>A0ABS3FG66_9FLAO</name>
<dbReference type="RefSeq" id="WP_207028472.1">
    <property type="nucleotide sequence ID" value="NZ_JAFLNM010000002.1"/>
</dbReference>
<comment type="caution">
    <text evidence="1">The sequence shown here is derived from an EMBL/GenBank/DDBJ whole genome shotgun (WGS) entry which is preliminary data.</text>
</comment>
<dbReference type="EMBL" id="JAFLNM010000002">
    <property type="protein sequence ID" value="MBO0341971.1"/>
    <property type="molecule type" value="Genomic_DNA"/>
</dbReference>
<protein>
    <submittedName>
        <fullName evidence="1">Uncharacterized protein</fullName>
    </submittedName>
</protein>
<evidence type="ECO:0000313" key="2">
    <source>
        <dbReference type="Proteomes" id="UP000664807"/>
    </source>
</evidence>
<organism evidence="1 2">
    <name type="scientific">Flagellimonas profundi</name>
    <dbReference type="NCBI Taxonomy" id="2915620"/>
    <lineage>
        <taxon>Bacteria</taxon>
        <taxon>Pseudomonadati</taxon>
        <taxon>Bacteroidota</taxon>
        <taxon>Flavobacteriia</taxon>
        <taxon>Flavobacteriales</taxon>
        <taxon>Flavobacteriaceae</taxon>
        <taxon>Flagellimonas</taxon>
    </lineage>
</organism>
<dbReference type="Proteomes" id="UP000664807">
    <property type="component" value="Unassembled WGS sequence"/>
</dbReference>
<reference evidence="1 2" key="1">
    <citation type="submission" date="2021-03" db="EMBL/GenBank/DDBJ databases">
        <title>Muricauda lutimaris sp. nov. and Muricauda ruestringensis sp. nov, two marine members of the Flavobacteriaceae isolated from deep sea sediments of Western Pacific.</title>
        <authorList>
            <person name="Zhao S."/>
            <person name="Liu R."/>
        </authorList>
    </citation>
    <scope>NUCLEOTIDE SEQUENCE [LARGE SCALE GENOMIC DNA]</scope>
    <source>
        <strain evidence="1 2">BC31-3-A3</strain>
    </source>
</reference>
<proteinExistence type="predicted"/>
<sequence>MIKLFSINKKNKIHHLIEVDNEFIIQEDEFLRLEFGNGFDWIKHSFTCVDCKAFLESLMDPSTAFNWYLKSEQGVYVLDSSVFKKKEQFENIFESRVSKEFTGVRLKLRKIPDNRVELIKLMANKEKEQEFKHCAELKDAAKIAERQ</sequence>
<evidence type="ECO:0000313" key="1">
    <source>
        <dbReference type="EMBL" id="MBO0341971.1"/>
    </source>
</evidence>